<dbReference type="InterPro" id="IPR038577">
    <property type="entry name" value="GT10-like_C_sf"/>
</dbReference>
<evidence type="ECO:0000256" key="9">
    <source>
        <dbReference type="ARBA" id="ARBA00023034"/>
    </source>
</evidence>
<dbReference type="InterPro" id="IPR031481">
    <property type="entry name" value="Glyco_tran_10_N"/>
</dbReference>
<evidence type="ECO:0000256" key="7">
    <source>
        <dbReference type="ARBA" id="ARBA00022968"/>
    </source>
</evidence>
<proteinExistence type="inferred from homology"/>
<evidence type="ECO:0000256" key="2">
    <source>
        <dbReference type="ARBA" id="ARBA00004922"/>
    </source>
</evidence>
<dbReference type="Pfam" id="PF17039">
    <property type="entry name" value="Glyco_tran_10_N"/>
    <property type="match status" value="1"/>
</dbReference>
<organism evidence="15">
    <name type="scientific">Magallana gigas</name>
    <name type="common">Pacific oyster</name>
    <name type="synonym">Crassostrea gigas</name>
    <dbReference type="NCBI Taxonomy" id="29159"/>
    <lineage>
        <taxon>Eukaryota</taxon>
        <taxon>Metazoa</taxon>
        <taxon>Spiralia</taxon>
        <taxon>Lophotrochozoa</taxon>
        <taxon>Mollusca</taxon>
        <taxon>Bivalvia</taxon>
        <taxon>Autobranchia</taxon>
        <taxon>Pteriomorphia</taxon>
        <taxon>Ostreida</taxon>
        <taxon>Ostreoidea</taxon>
        <taxon>Ostreidae</taxon>
        <taxon>Magallana</taxon>
    </lineage>
</organism>
<reference evidence="15" key="1">
    <citation type="journal article" date="2012" name="Nature">
        <title>The oyster genome reveals stress adaptation and complexity of shell formation.</title>
        <authorList>
            <person name="Zhang G."/>
            <person name="Fang X."/>
            <person name="Guo X."/>
            <person name="Li L."/>
            <person name="Luo R."/>
            <person name="Xu F."/>
            <person name="Yang P."/>
            <person name="Zhang L."/>
            <person name="Wang X."/>
            <person name="Qi H."/>
            <person name="Xiong Z."/>
            <person name="Que H."/>
            <person name="Xie Y."/>
            <person name="Holland P.W."/>
            <person name="Paps J."/>
            <person name="Zhu Y."/>
            <person name="Wu F."/>
            <person name="Chen Y."/>
            <person name="Wang J."/>
            <person name="Peng C."/>
            <person name="Meng J."/>
            <person name="Yang L."/>
            <person name="Liu J."/>
            <person name="Wen B."/>
            <person name="Zhang N."/>
            <person name="Huang Z."/>
            <person name="Zhu Q."/>
            <person name="Feng Y."/>
            <person name="Mount A."/>
            <person name="Hedgecock D."/>
            <person name="Xu Z."/>
            <person name="Liu Y."/>
            <person name="Domazet-Loso T."/>
            <person name="Du Y."/>
            <person name="Sun X."/>
            <person name="Zhang S."/>
            <person name="Liu B."/>
            <person name="Cheng P."/>
            <person name="Jiang X."/>
            <person name="Li J."/>
            <person name="Fan D."/>
            <person name="Wang W."/>
            <person name="Fu W."/>
            <person name="Wang T."/>
            <person name="Wang B."/>
            <person name="Zhang J."/>
            <person name="Peng Z."/>
            <person name="Li Y."/>
            <person name="Li N."/>
            <person name="Wang J."/>
            <person name="Chen M."/>
            <person name="He Y."/>
            <person name="Tan F."/>
            <person name="Song X."/>
            <person name="Zheng Q."/>
            <person name="Huang R."/>
            <person name="Yang H."/>
            <person name="Du X."/>
            <person name="Chen L."/>
            <person name="Yang M."/>
            <person name="Gaffney P.M."/>
            <person name="Wang S."/>
            <person name="Luo L."/>
            <person name="She Z."/>
            <person name="Ming Y."/>
            <person name="Huang W."/>
            <person name="Zhang S."/>
            <person name="Huang B."/>
            <person name="Zhang Y."/>
            <person name="Qu T."/>
            <person name="Ni P."/>
            <person name="Miao G."/>
            <person name="Wang J."/>
            <person name="Wang Q."/>
            <person name="Steinberg C.E."/>
            <person name="Wang H."/>
            <person name="Li N."/>
            <person name="Qian L."/>
            <person name="Zhang G."/>
            <person name="Li Y."/>
            <person name="Yang H."/>
            <person name="Liu X."/>
            <person name="Wang J."/>
            <person name="Yin Y."/>
            <person name="Wang J."/>
        </authorList>
    </citation>
    <scope>NUCLEOTIDE SEQUENCE [LARGE SCALE GENOMIC DNA]</scope>
    <source>
        <strain evidence="15">05x7-T-G4-1.051#20</strain>
    </source>
</reference>
<dbReference type="FunFam" id="3.40.50.11660:FF:000002">
    <property type="entry name" value="Alpha-(1,3)-fucosyltransferase"/>
    <property type="match status" value="1"/>
</dbReference>
<evidence type="ECO:0000256" key="1">
    <source>
        <dbReference type="ARBA" id="ARBA00004323"/>
    </source>
</evidence>
<dbReference type="PANTHER" id="PTHR48438:SF1">
    <property type="entry name" value="ALPHA-(1,3)-FUCOSYLTRANSFERASE C-RELATED"/>
    <property type="match status" value="1"/>
</dbReference>
<dbReference type="GO" id="GO:0008417">
    <property type="term" value="F:fucosyltransferase activity"/>
    <property type="evidence" value="ECO:0007669"/>
    <property type="project" value="InterPro"/>
</dbReference>
<dbReference type="UniPathway" id="UPA00378"/>
<dbReference type="GO" id="GO:0000139">
    <property type="term" value="C:Golgi membrane"/>
    <property type="evidence" value="ECO:0007669"/>
    <property type="project" value="UniProtKB-SubCell"/>
</dbReference>
<dbReference type="GO" id="GO:0032580">
    <property type="term" value="C:Golgi cisterna membrane"/>
    <property type="evidence" value="ECO:0007669"/>
    <property type="project" value="UniProtKB-SubCell"/>
</dbReference>
<evidence type="ECO:0000256" key="6">
    <source>
        <dbReference type="ARBA" id="ARBA00022692"/>
    </source>
</evidence>
<evidence type="ECO:0000256" key="5">
    <source>
        <dbReference type="ARBA" id="ARBA00022679"/>
    </source>
</evidence>
<dbReference type="InterPro" id="IPR055270">
    <property type="entry name" value="Glyco_tran_10_C"/>
</dbReference>
<evidence type="ECO:0000259" key="13">
    <source>
        <dbReference type="Pfam" id="PF00852"/>
    </source>
</evidence>
<dbReference type="Pfam" id="PF00852">
    <property type="entry name" value="Glyco_transf_10"/>
    <property type="match status" value="1"/>
</dbReference>
<feature type="transmembrane region" description="Helical" evidence="12">
    <location>
        <begin position="21"/>
        <end position="40"/>
    </location>
</feature>
<keyword evidence="6 12" id="KW-0812">Transmembrane</keyword>
<evidence type="ECO:0000256" key="11">
    <source>
        <dbReference type="ARBA" id="ARBA00023180"/>
    </source>
</evidence>
<dbReference type="PANTHER" id="PTHR48438">
    <property type="entry name" value="ALPHA-(1,3)-FUCOSYLTRANSFERASE C-RELATED"/>
    <property type="match status" value="1"/>
</dbReference>
<evidence type="ECO:0000256" key="12">
    <source>
        <dbReference type="RuleBase" id="RU003832"/>
    </source>
</evidence>
<keyword evidence="10 12" id="KW-0472">Membrane</keyword>
<dbReference type="SUPFAM" id="SSF53756">
    <property type="entry name" value="UDP-Glycosyltransferase/glycogen phosphorylase"/>
    <property type="match status" value="1"/>
</dbReference>
<feature type="domain" description="Fucosyltransferase N-terminal" evidence="14">
    <location>
        <begin position="59"/>
        <end position="160"/>
    </location>
</feature>
<accession>K1P388</accession>
<dbReference type="InterPro" id="IPR001503">
    <property type="entry name" value="Glyco_trans_10"/>
</dbReference>
<evidence type="ECO:0000256" key="8">
    <source>
        <dbReference type="ARBA" id="ARBA00022989"/>
    </source>
</evidence>
<comment type="similarity">
    <text evidence="3 12">Belongs to the glycosyltransferase 10 family.</text>
</comment>
<keyword evidence="8 12" id="KW-1133">Transmembrane helix</keyword>
<name>K1P388_MAGGI</name>
<evidence type="ECO:0000259" key="14">
    <source>
        <dbReference type="Pfam" id="PF17039"/>
    </source>
</evidence>
<keyword evidence="11" id="KW-0325">Glycoprotein</keyword>
<keyword evidence="7" id="KW-0735">Signal-anchor</keyword>
<dbReference type="AlphaFoldDB" id="K1P388"/>
<dbReference type="EMBL" id="JH818655">
    <property type="protein sequence ID" value="EKC18242.1"/>
    <property type="molecule type" value="Genomic_DNA"/>
</dbReference>
<comment type="subcellular location">
    <subcellularLocation>
        <location evidence="1">Golgi apparatus membrane</location>
        <topology evidence="1">Single-pass type II membrane protein</topology>
    </subcellularLocation>
    <subcellularLocation>
        <location evidence="12">Golgi apparatus</location>
        <location evidence="12">Golgi stack membrane</location>
        <topology evidence="12">Single-pass type II membrane protein</topology>
    </subcellularLocation>
</comment>
<keyword evidence="4 12" id="KW-0328">Glycosyltransferase</keyword>
<comment type="pathway">
    <text evidence="2">Protein modification; protein glycosylation.</text>
</comment>
<keyword evidence="5 12" id="KW-0808">Transferase</keyword>
<dbReference type="EC" id="2.4.1.-" evidence="12"/>
<evidence type="ECO:0000313" key="15">
    <source>
        <dbReference type="EMBL" id="EKC18242.1"/>
    </source>
</evidence>
<feature type="domain" description="Fucosyltransferase C-terminal" evidence="13">
    <location>
        <begin position="178"/>
        <end position="357"/>
    </location>
</feature>
<keyword evidence="9 12" id="KW-0333">Golgi apparatus</keyword>
<sequence length="393" mass="46124">MIPSGRSPNFRMFLLTRKLNKNVVFIIGGIGVVYVVLKFFDNFLKANEEVQLSLDNMRTKRILYYNPPSWFSDFDFGHCRYSSCVISTNMSYLPESDAVIFNHNQLSSVPPIKTPNQKWIFTCSESPYYGKKTSSEPQWRHKFDWVMSFRRDSEFFFGYGDIVPKTRFIEKNYEKIFEQKKKLVAWIASHCDTQSKREQYVHEMSKIEKVDVFGSCGNLKCEKYTGSENDSCHDFVGKNYKFYLAFENSLCRDYTSEKFYNVYAFDHPIIPVVLGSFTLENYSHGAVYIDVNKYRTPLHLTRRLLSLGNDKEAYIDLLRKKDRFSALTSPQTFRTAMCKMCEYLSLDKPGRSDLDIADWFYGQDHCRSPKQIHKPVTRNSINMKEAQKYLNKV</sequence>
<protein>
    <recommendedName>
        <fullName evidence="12">Fucosyltransferase</fullName>
        <ecNumber evidence="12">2.4.1.-</ecNumber>
    </recommendedName>
</protein>
<evidence type="ECO:0000256" key="4">
    <source>
        <dbReference type="ARBA" id="ARBA00022676"/>
    </source>
</evidence>
<evidence type="ECO:0000256" key="3">
    <source>
        <dbReference type="ARBA" id="ARBA00008919"/>
    </source>
</evidence>
<dbReference type="HOGENOM" id="CLU_032075_3_2_1"/>
<gene>
    <name evidence="15" type="ORF">CGI_10014115</name>
</gene>
<evidence type="ECO:0000256" key="10">
    <source>
        <dbReference type="ARBA" id="ARBA00023136"/>
    </source>
</evidence>
<dbReference type="Gene3D" id="3.40.50.11660">
    <property type="entry name" value="Glycosyl transferase family 10, C-terminal domain"/>
    <property type="match status" value="1"/>
</dbReference>
<dbReference type="InParanoid" id="K1P388"/>